<dbReference type="EMBL" id="NAJO01000001">
    <property type="protein sequence ID" value="OQO15335.1"/>
    <property type="molecule type" value="Genomic_DNA"/>
</dbReference>
<dbReference type="GO" id="GO:0020037">
    <property type="term" value="F:heme binding"/>
    <property type="evidence" value="ECO:0007669"/>
    <property type="project" value="InterPro"/>
</dbReference>
<accession>A0A1V8TVA5</accession>
<evidence type="ECO:0000256" key="7">
    <source>
        <dbReference type="ARBA" id="ARBA00022723"/>
    </source>
</evidence>
<dbReference type="GO" id="GO:0016705">
    <property type="term" value="F:oxidoreductase activity, acting on paired donors, with incorporation or reduction of molecular oxygen"/>
    <property type="evidence" value="ECO:0007669"/>
    <property type="project" value="InterPro"/>
</dbReference>
<comment type="subcellular location">
    <subcellularLocation>
        <location evidence="2">Membrane</location>
    </subcellularLocation>
</comment>
<keyword evidence="6 14" id="KW-0812">Transmembrane</keyword>
<evidence type="ECO:0000256" key="1">
    <source>
        <dbReference type="ARBA" id="ARBA00001971"/>
    </source>
</evidence>
<keyword evidence="16" id="KW-1185">Reference proteome</keyword>
<dbReference type="PRINTS" id="PR00465">
    <property type="entry name" value="EP450IV"/>
</dbReference>
<evidence type="ECO:0000256" key="12">
    <source>
        <dbReference type="ARBA" id="ARBA00023136"/>
    </source>
</evidence>
<dbReference type="PRINTS" id="PR00385">
    <property type="entry name" value="P450"/>
</dbReference>
<keyword evidence="7 13" id="KW-0479">Metal-binding</keyword>
<evidence type="ECO:0000256" key="8">
    <source>
        <dbReference type="ARBA" id="ARBA00022989"/>
    </source>
</evidence>
<dbReference type="OrthoDB" id="6692864at2759"/>
<proteinExistence type="inferred from homology"/>
<keyword evidence="9" id="KW-0560">Oxidoreductase</keyword>
<sequence>MADLAIPSIAALTGVAAHALYFHGTEHHFYGLTYLSTFLFTCIGSIVGLKGYYDLSITAAISRTTLGATWFLAGLFASLAVYRLFLNPLNKFPGPTGVRLSSFAWSGRLTGSDAYLKLKALHDKHGKVVRIGSHDLSIVDPEGMQISYGPQAKATKGPWYDGDAPLTSMHTSRSKALHDKRRRVWAPAFSDKALREYELQIDKFNDKLVDRFREFQGQPVEVGKWFNLYSFDVMGKLAFGKDYHMLDNGVRHWALDLLSAGMEPMAIMPPTWFFRILATIPGLAAGYFRFVQFCVDETKARIHADGKGEASGDITGWILKAYKDVPQSKIENDTFLHADVRLLIVAGSDTTAATLVALFYHLAQKPALVESLREELRPVTQGQWTDKDINHLPLLNGAINEALRLHPPVPSGVQRKTPKEGMMIGETYIPGNVNFWMPQYVMGRGKFSGLCPQQTSADKFADEAIYPSAESFIPERWSSKPELIKHKDAFAPFSMGPFGCIGKNMAYIELRTLTARLLLEFNVAFAPGEDGTRFLTQTKDHFTVDMGAVDLVFTPLKA</sequence>
<keyword evidence="8 14" id="KW-1133">Transmembrane helix</keyword>
<evidence type="ECO:0000256" key="9">
    <source>
        <dbReference type="ARBA" id="ARBA00023002"/>
    </source>
</evidence>
<dbReference type="GO" id="GO:0016020">
    <property type="term" value="C:membrane"/>
    <property type="evidence" value="ECO:0007669"/>
    <property type="project" value="UniProtKB-SubCell"/>
</dbReference>
<dbReference type="GO" id="GO:1902181">
    <property type="term" value="P:verruculogen biosynthetic process"/>
    <property type="evidence" value="ECO:0007669"/>
    <property type="project" value="UniProtKB-ARBA"/>
</dbReference>
<evidence type="ECO:0000256" key="5">
    <source>
        <dbReference type="ARBA" id="ARBA00022617"/>
    </source>
</evidence>
<evidence type="ECO:0000256" key="6">
    <source>
        <dbReference type="ARBA" id="ARBA00022692"/>
    </source>
</evidence>
<feature type="binding site" description="axial binding residue" evidence="13">
    <location>
        <position position="500"/>
    </location>
    <ligand>
        <name>heme</name>
        <dbReference type="ChEBI" id="CHEBI:30413"/>
    </ligand>
    <ligandPart>
        <name>Fe</name>
        <dbReference type="ChEBI" id="CHEBI:18248"/>
    </ligandPart>
</feature>
<dbReference type="Pfam" id="PF00067">
    <property type="entry name" value="p450"/>
    <property type="match status" value="2"/>
</dbReference>
<keyword evidence="10 13" id="KW-0408">Iron</keyword>
<dbReference type="STRING" id="1507870.A0A1V8TVA5"/>
<evidence type="ECO:0000256" key="4">
    <source>
        <dbReference type="ARBA" id="ARBA00010617"/>
    </source>
</evidence>
<dbReference type="Gene3D" id="1.10.630.10">
    <property type="entry name" value="Cytochrome P450"/>
    <property type="match status" value="1"/>
</dbReference>
<comment type="caution">
    <text evidence="15">The sequence shown here is derived from an EMBL/GenBank/DDBJ whole genome shotgun (WGS) entry which is preliminary data.</text>
</comment>
<dbReference type="InterPro" id="IPR002403">
    <property type="entry name" value="Cyt_P450_E_grp-IV"/>
</dbReference>
<keyword evidence="11" id="KW-0503">Monooxygenase</keyword>
<comment type="similarity">
    <text evidence="4">Belongs to the cytochrome P450 family.</text>
</comment>
<dbReference type="Proteomes" id="UP000192596">
    <property type="component" value="Unassembled WGS sequence"/>
</dbReference>
<keyword evidence="12 14" id="KW-0472">Membrane</keyword>
<dbReference type="GO" id="GO:0004497">
    <property type="term" value="F:monooxygenase activity"/>
    <property type="evidence" value="ECO:0007669"/>
    <property type="project" value="UniProtKB-KW"/>
</dbReference>
<organism evidence="15 16">
    <name type="scientific">Cryoendolithus antarcticus</name>
    <dbReference type="NCBI Taxonomy" id="1507870"/>
    <lineage>
        <taxon>Eukaryota</taxon>
        <taxon>Fungi</taxon>
        <taxon>Dikarya</taxon>
        <taxon>Ascomycota</taxon>
        <taxon>Pezizomycotina</taxon>
        <taxon>Dothideomycetes</taxon>
        <taxon>Dothideomycetidae</taxon>
        <taxon>Cladosporiales</taxon>
        <taxon>Cladosporiaceae</taxon>
        <taxon>Cryoendolithus</taxon>
    </lineage>
</organism>
<comment type="pathway">
    <text evidence="3">Mycotoxin biosynthesis.</text>
</comment>
<evidence type="ECO:0000313" key="16">
    <source>
        <dbReference type="Proteomes" id="UP000192596"/>
    </source>
</evidence>
<dbReference type="AlphaFoldDB" id="A0A1V8TVA5"/>
<dbReference type="CDD" id="cd11061">
    <property type="entry name" value="CYP67-like"/>
    <property type="match status" value="1"/>
</dbReference>
<evidence type="ECO:0000256" key="11">
    <source>
        <dbReference type="ARBA" id="ARBA00023033"/>
    </source>
</evidence>
<dbReference type="PANTHER" id="PTHR24305">
    <property type="entry name" value="CYTOCHROME P450"/>
    <property type="match status" value="1"/>
</dbReference>
<dbReference type="SUPFAM" id="SSF48264">
    <property type="entry name" value="Cytochrome P450"/>
    <property type="match status" value="1"/>
</dbReference>
<keyword evidence="5 13" id="KW-0349">Heme</keyword>
<evidence type="ECO:0000256" key="3">
    <source>
        <dbReference type="ARBA" id="ARBA00004685"/>
    </source>
</evidence>
<feature type="transmembrane region" description="Helical" evidence="14">
    <location>
        <begin position="65"/>
        <end position="85"/>
    </location>
</feature>
<evidence type="ECO:0000256" key="13">
    <source>
        <dbReference type="PIRSR" id="PIRSR602403-1"/>
    </source>
</evidence>
<gene>
    <name evidence="15" type="ORF">B0A48_00718</name>
</gene>
<protein>
    <submittedName>
        <fullName evidence="15">Uncharacterized protein</fullName>
    </submittedName>
</protein>
<dbReference type="InterPro" id="IPR036396">
    <property type="entry name" value="Cyt_P450_sf"/>
</dbReference>
<dbReference type="FunFam" id="1.10.630.10:FF:000063">
    <property type="entry name" value="Cytochrome P450 monooxygenase"/>
    <property type="match status" value="1"/>
</dbReference>
<dbReference type="GO" id="GO:0005506">
    <property type="term" value="F:iron ion binding"/>
    <property type="evidence" value="ECO:0007669"/>
    <property type="project" value="InterPro"/>
</dbReference>
<reference evidence="16" key="1">
    <citation type="submission" date="2017-03" db="EMBL/GenBank/DDBJ databases">
        <title>Genomes of endolithic fungi from Antarctica.</title>
        <authorList>
            <person name="Coleine C."/>
            <person name="Masonjones S."/>
            <person name="Stajich J.E."/>
        </authorList>
    </citation>
    <scope>NUCLEOTIDE SEQUENCE [LARGE SCALE GENOMIC DNA]</scope>
    <source>
        <strain evidence="16">CCFEE 5527</strain>
    </source>
</reference>
<evidence type="ECO:0000256" key="2">
    <source>
        <dbReference type="ARBA" id="ARBA00004370"/>
    </source>
</evidence>
<dbReference type="InterPro" id="IPR050121">
    <property type="entry name" value="Cytochrome_P450_monoxygenase"/>
</dbReference>
<dbReference type="PANTHER" id="PTHR24305:SF112">
    <property type="entry name" value="L-ORNITHINE-N5-MONOOXYGENASE (EUROFUNG)"/>
    <property type="match status" value="1"/>
</dbReference>
<name>A0A1V8TVA5_9PEZI</name>
<dbReference type="InterPro" id="IPR001128">
    <property type="entry name" value="Cyt_P450"/>
</dbReference>
<evidence type="ECO:0000313" key="15">
    <source>
        <dbReference type="EMBL" id="OQO15335.1"/>
    </source>
</evidence>
<dbReference type="InParanoid" id="A0A1V8TVA5"/>
<feature type="transmembrane region" description="Helical" evidence="14">
    <location>
        <begin position="29"/>
        <end position="53"/>
    </location>
</feature>
<evidence type="ECO:0000256" key="10">
    <source>
        <dbReference type="ARBA" id="ARBA00023004"/>
    </source>
</evidence>
<evidence type="ECO:0000256" key="14">
    <source>
        <dbReference type="SAM" id="Phobius"/>
    </source>
</evidence>
<comment type="cofactor">
    <cofactor evidence="1 13">
        <name>heme</name>
        <dbReference type="ChEBI" id="CHEBI:30413"/>
    </cofactor>
</comment>